<evidence type="ECO:0000313" key="2">
    <source>
        <dbReference type="EMBL" id="SDU06761.1"/>
    </source>
</evidence>
<dbReference type="PANTHER" id="PTHR35007:SF4">
    <property type="entry name" value="CONSERVED TRANSMEMBRANE PROTEIN-RELATED"/>
    <property type="match status" value="1"/>
</dbReference>
<protein>
    <submittedName>
        <fullName evidence="2">Type II secretion system protein F (GspF)</fullName>
    </submittedName>
</protein>
<reference evidence="2 3" key="1">
    <citation type="submission" date="2016-10" db="EMBL/GenBank/DDBJ databases">
        <authorList>
            <person name="Varghese N."/>
            <person name="Submissions S."/>
        </authorList>
    </citation>
    <scope>NUCLEOTIDE SEQUENCE [LARGE SCALE GENOMIC DNA]</scope>
    <source>
        <strain evidence="2 3">DSM 9169</strain>
    </source>
</reference>
<dbReference type="PANTHER" id="PTHR35007">
    <property type="entry name" value="INTEGRAL MEMBRANE PROTEIN-RELATED"/>
    <property type="match status" value="1"/>
</dbReference>
<keyword evidence="1" id="KW-0472">Membrane</keyword>
<keyword evidence="1" id="KW-0812">Transmembrane</keyword>
<name>A0ABY0VC13_9ACTO</name>
<keyword evidence="3" id="KW-1185">Reference proteome</keyword>
<sequence>MMALLCLMSACLVAAIGISAAKHWRAQAVIVAWRFDESLKAVRAQKPVPPSSNVVPAGQDSSSQLSMLVAEVAARLRAGMPTAEAWMRAWDRVGSAHLGSWEGIAEDGVPRSVARLARAPSWRDVRRDVLGLVRQRDALSWRHLVSSCGRLRRRSTVSERVSRRSAHTLSVACRLTQELGTPLAEVLDIVADSIDEAAAAEDARAIARSGPLTSARILTALPVAGIALGQLIGANPLERFCDGGIGTISAIIGTVCLIVGRLVSTRMITRTIDISESVDPATMCDLTIAGMNAGASVPSIVRTLGRVGNDAELERIGSELVLGARWGDAWNPHPANAALLADVLEPAWSDGTSPVPLLTRAARQVRARRIAHAKSEAERLAVRLVIPLGALLLPSFIALGVVPILLHIGTNTFGGLW</sequence>
<evidence type="ECO:0000313" key="3">
    <source>
        <dbReference type="Proteomes" id="UP000198976"/>
    </source>
</evidence>
<evidence type="ECO:0000256" key="1">
    <source>
        <dbReference type="SAM" id="Phobius"/>
    </source>
</evidence>
<organism evidence="2 3">
    <name type="scientific">Schaalia radingae</name>
    <dbReference type="NCBI Taxonomy" id="131110"/>
    <lineage>
        <taxon>Bacteria</taxon>
        <taxon>Bacillati</taxon>
        <taxon>Actinomycetota</taxon>
        <taxon>Actinomycetes</taxon>
        <taxon>Actinomycetales</taxon>
        <taxon>Actinomycetaceae</taxon>
        <taxon>Schaalia</taxon>
    </lineage>
</organism>
<keyword evidence="1" id="KW-1133">Transmembrane helix</keyword>
<feature type="transmembrane region" description="Helical" evidence="1">
    <location>
        <begin position="244"/>
        <end position="263"/>
    </location>
</feature>
<dbReference type="EMBL" id="LT629792">
    <property type="protein sequence ID" value="SDU06761.1"/>
    <property type="molecule type" value="Genomic_DNA"/>
</dbReference>
<accession>A0ABY0VC13</accession>
<proteinExistence type="predicted"/>
<feature type="transmembrane region" description="Helical" evidence="1">
    <location>
        <begin position="384"/>
        <end position="408"/>
    </location>
</feature>
<dbReference type="Proteomes" id="UP000198976">
    <property type="component" value="Chromosome I"/>
</dbReference>
<gene>
    <name evidence="2" type="ORF">SAMN04489714_1964</name>
</gene>